<keyword evidence="1" id="KW-1133">Transmembrane helix</keyword>
<evidence type="ECO:0000256" key="2">
    <source>
        <dbReference type="SAM" id="SignalP"/>
    </source>
</evidence>
<comment type="caution">
    <text evidence="4">The sequence shown here is derived from an EMBL/GenBank/DDBJ whole genome shotgun (WGS) entry which is preliminary data.</text>
</comment>
<dbReference type="Pfam" id="PF03168">
    <property type="entry name" value="LEA_2"/>
    <property type="match status" value="1"/>
</dbReference>
<feature type="chain" id="PRO_5044786144" description="Late embryogenesis abundant protein LEA-2 subgroup domain-containing protein" evidence="2">
    <location>
        <begin position="30"/>
        <end position="497"/>
    </location>
</feature>
<feature type="transmembrane region" description="Helical" evidence="1">
    <location>
        <begin position="173"/>
        <end position="196"/>
    </location>
</feature>
<keyword evidence="1" id="KW-0472">Membrane</keyword>
<dbReference type="Gene3D" id="2.60.40.1820">
    <property type="match status" value="1"/>
</dbReference>
<feature type="domain" description="Late embryogenesis abundant protein LEA-2 subgroup" evidence="3">
    <location>
        <begin position="370"/>
        <end position="456"/>
    </location>
</feature>
<proteinExistence type="predicted"/>
<evidence type="ECO:0000313" key="4">
    <source>
        <dbReference type="EMBL" id="KAL3787458.1"/>
    </source>
</evidence>
<protein>
    <recommendedName>
        <fullName evidence="3">Late embryogenesis abundant protein LEA-2 subgroup domain-containing protein</fullName>
    </recommendedName>
</protein>
<evidence type="ECO:0000259" key="3">
    <source>
        <dbReference type="Pfam" id="PF03168"/>
    </source>
</evidence>
<keyword evidence="1" id="KW-0812">Transmembrane</keyword>
<gene>
    <name evidence="4" type="ORF">ACHAW5_008996</name>
</gene>
<dbReference type="Proteomes" id="UP001530315">
    <property type="component" value="Unassembled WGS sequence"/>
</dbReference>
<dbReference type="EMBL" id="JALLAZ020000780">
    <property type="protein sequence ID" value="KAL3787458.1"/>
    <property type="molecule type" value="Genomic_DNA"/>
</dbReference>
<accession>A0ABD3PIB2</accession>
<organism evidence="4 5">
    <name type="scientific">Stephanodiscus triporus</name>
    <dbReference type="NCBI Taxonomy" id="2934178"/>
    <lineage>
        <taxon>Eukaryota</taxon>
        <taxon>Sar</taxon>
        <taxon>Stramenopiles</taxon>
        <taxon>Ochrophyta</taxon>
        <taxon>Bacillariophyta</taxon>
        <taxon>Coscinodiscophyceae</taxon>
        <taxon>Thalassiosirophycidae</taxon>
        <taxon>Stephanodiscales</taxon>
        <taxon>Stephanodiscaceae</taxon>
        <taxon>Stephanodiscus</taxon>
    </lineage>
</organism>
<feature type="signal peptide" evidence="2">
    <location>
        <begin position="1"/>
        <end position="29"/>
    </location>
</feature>
<feature type="transmembrane region" description="Helical" evidence="1">
    <location>
        <begin position="315"/>
        <end position="335"/>
    </location>
</feature>
<evidence type="ECO:0000256" key="1">
    <source>
        <dbReference type="SAM" id="Phobius"/>
    </source>
</evidence>
<reference evidence="4 5" key="1">
    <citation type="submission" date="2024-10" db="EMBL/GenBank/DDBJ databases">
        <title>Updated reference genomes for cyclostephanoid diatoms.</title>
        <authorList>
            <person name="Roberts W.R."/>
            <person name="Alverson A.J."/>
        </authorList>
    </citation>
    <scope>NUCLEOTIDE SEQUENCE [LARGE SCALE GENOMIC DNA]</scope>
    <source>
        <strain evidence="4 5">AJA276-08</strain>
    </source>
</reference>
<evidence type="ECO:0000313" key="5">
    <source>
        <dbReference type="Proteomes" id="UP001530315"/>
    </source>
</evidence>
<dbReference type="AlphaFoldDB" id="A0ABD3PIB2"/>
<keyword evidence="2" id="KW-0732">Signal</keyword>
<dbReference type="SUPFAM" id="SSF117070">
    <property type="entry name" value="LEA14-like"/>
    <property type="match status" value="1"/>
</dbReference>
<name>A0ABD3PIB2_9STRA</name>
<dbReference type="InterPro" id="IPR004864">
    <property type="entry name" value="LEA_2"/>
</dbReference>
<keyword evidence="5" id="KW-1185">Reference proteome</keyword>
<sequence>MKGQMMKTSWMISIFFVGLLLRLPRIASSELTGEEIPPPSSDNVWWASCSSHKNCTECSSSSITCHWCDGDNACHVKGSGCIVGATCNSPPPTPTCYDHKTCAECSSSSWGCHWCESDGFGACHAVGSIHGCAAGVNCHAIHRCQRLEPEPIEDGGGTFSAESFHGVGPVAKVVLGLLMGLVLCCSTLCFAVASFFKCAVDDLVGEPVEMVEDGVPGGWGRQQQYERIDFTSEAEEGRDELEIPLLQNGTLEEMEGGVDGVTNYQVKLPPTSLTNRDSVLMRSEPPSVAPLSSLPSNRATPRGSSIKSMYFGCQLCYIFTILVTIILFTLGMSYAPRQPEYNVCTNELAWKSIVEGMASIKMSASFDLLISVYNPNRFEVDLNDGHGQFHHDDSYVGSFDIPEGKISPKAISDIVVKVTFTPDKWDALSLTSEYYQGKLKLVLGGHAQVKIPALGDYKFDAKFDDIKVNVNDPSLDDTHLCACPGWKRPFTQIETQV</sequence>